<dbReference type="CDD" id="cd18577">
    <property type="entry name" value="ABC_6TM_Pgp_ABCB1_D1_like"/>
    <property type="match status" value="1"/>
</dbReference>
<protein>
    <recommendedName>
        <fullName evidence="18">Bile salt export pump</fullName>
    </recommendedName>
</protein>
<dbReference type="GO" id="GO:0005524">
    <property type="term" value="F:ATP binding"/>
    <property type="evidence" value="ECO:0007669"/>
    <property type="project" value="UniProtKB-KW"/>
</dbReference>
<dbReference type="CDD" id="cd03249">
    <property type="entry name" value="ABC_MTABC3_MDL1_MDL2"/>
    <property type="match status" value="2"/>
</dbReference>
<evidence type="ECO:0000256" key="8">
    <source>
        <dbReference type="ARBA" id="ARBA00022967"/>
    </source>
</evidence>
<dbReference type="Pfam" id="PF00664">
    <property type="entry name" value="ABC_membrane"/>
    <property type="match status" value="2"/>
</dbReference>
<dbReference type="PROSITE" id="PS50893">
    <property type="entry name" value="ABC_TRANSPORTER_2"/>
    <property type="match status" value="2"/>
</dbReference>
<evidence type="ECO:0000256" key="9">
    <source>
        <dbReference type="ARBA" id="ARBA00022989"/>
    </source>
</evidence>
<dbReference type="GO" id="GO:0016887">
    <property type="term" value="F:ATP hydrolysis activity"/>
    <property type="evidence" value="ECO:0007669"/>
    <property type="project" value="InterPro"/>
</dbReference>
<dbReference type="EnsemblMetazoa" id="CapteT196652">
    <property type="protein sequence ID" value="CapteP196652"/>
    <property type="gene ID" value="CapteG196652"/>
</dbReference>
<evidence type="ECO:0008006" key="18">
    <source>
        <dbReference type="Google" id="ProtNLM"/>
    </source>
</evidence>
<dbReference type="InterPro" id="IPR039421">
    <property type="entry name" value="Type_1_exporter"/>
</dbReference>
<dbReference type="InterPro" id="IPR027417">
    <property type="entry name" value="P-loop_NTPase"/>
</dbReference>
<dbReference type="PANTHER" id="PTHR43394">
    <property type="entry name" value="ATP-DEPENDENT PERMEASE MDL1, MITOCHONDRIAL"/>
    <property type="match status" value="1"/>
</dbReference>
<evidence type="ECO:0000256" key="1">
    <source>
        <dbReference type="ARBA" id="ARBA00004141"/>
    </source>
</evidence>
<feature type="domain" description="ABC transmembrane type-1" evidence="14">
    <location>
        <begin position="48"/>
        <end position="354"/>
    </location>
</feature>
<feature type="transmembrane region" description="Helical" evidence="12">
    <location>
        <begin position="289"/>
        <end position="313"/>
    </location>
</feature>
<feature type="transmembrane region" description="Helical" evidence="12">
    <location>
        <begin position="109"/>
        <end position="132"/>
    </location>
</feature>
<evidence type="ECO:0000256" key="2">
    <source>
        <dbReference type="ARBA" id="ARBA00007577"/>
    </source>
</evidence>
<dbReference type="SUPFAM" id="SSF90123">
    <property type="entry name" value="ABC transporter transmembrane region"/>
    <property type="match status" value="2"/>
</dbReference>
<dbReference type="Pfam" id="PF00005">
    <property type="entry name" value="ABC_tran"/>
    <property type="match status" value="2"/>
</dbReference>
<dbReference type="InterPro" id="IPR036640">
    <property type="entry name" value="ABC1_TM_sf"/>
</dbReference>
<evidence type="ECO:0000259" key="14">
    <source>
        <dbReference type="PROSITE" id="PS50929"/>
    </source>
</evidence>
<dbReference type="InterPro" id="IPR017871">
    <property type="entry name" value="ABC_transporter-like_CS"/>
</dbReference>
<dbReference type="FunFam" id="1.20.1560.10:FF:000018">
    <property type="entry name" value="ATP-binding cassette subfamily B member 11"/>
    <property type="match status" value="1"/>
</dbReference>
<dbReference type="InterPro" id="IPR003439">
    <property type="entry name" value="ABC_transporter-like_ATP-bd"/>
</dbReference>
<reference evidence="15 17" key="2">
    <citation type="journal article" date="2013" name="Nature">
        <title>Insights into bilaterian evolution from three spiralian genomes.</title>
        <authorList>
            <person name="Simakov O."/>
            <person name="Marletaz F."/>
            <person name="Cho S.J."/>
            <person name="Edsinger-Gonzales E."/>
            <person name="Havlak P."/>
            <person name="Hellsten U."/>
            <person name="Kuo D.H."/>
            <person name="Larsson T."/>
            <person name="Lv J."/>
            <person name="Arendt D."/>
            <person name="Savage R."/>
            <person name="Osoegawa K."/>
            <person name="de Jong P."/>
            <person name="Grimwood J."/>
            <person name="Chapman J.A."/>
            <person name="Shapiro H."/>
            <person name="Aerts A."/>
            <person name="Otillar R.P."/>
            <person name="Terry A.Y."/>
            <person name="Boore J.L."/>
            <person name="Grigoriev I.V."/>
            <person name="Lindberg D.R."/>
            <person name="Seaver E.C."/>
            <person name="Weisblat D.A."/>
            <person name="Putnam N.H."/>
            <person name="Rokhsar D.S."/>
        </authorList>
    </citation>
    <scope>NUCLEOTIDE SEQUENCE</scope>
    <source>
        <strain evidence="15 17">I ESC-2004</strain>
    </source>
</reference>
<feature type="transmembrane region" description="Helical" evidence="12">
    <location>
        <begin position="212"/>
        <end position="230"/>
    </location>
</feature>
<keyword evidence="6" id="KW-0547">Nucleotide-binding</keyword>
<evidence type="ECO:0000256" key="7">
    <source>
        <dbReference type="ARBA" id="ARBA00022840"/>
    </source>
</evidence>
<keyword evidence="10 12" id="KW-0472">Membrane</keyword>
<keyword evidence="5" id="KW-0677">Repeat</keyword>
<dbReference type="SUPFAM" id="SSF52540">
    <property type="entry name" value="P-loop containing nucleoside triphosphate hydrolases"/>
    <property type="match status" value="2"/>
</dbReference>
<dbReference type="GO" id="GO:0090374">
    <property type="term" value="P:oligopeptide export from mitochondrion"/>
    <property type="evidence" value="ECO:0007669"/>
    <property type="project" value="TreeGrafter"/>
</dbReference>
<gene>
    <name evidence="15" type="ORF">CAPTEDRAFT_196652</name>
</gene>
<keyword evidence="4 12" id="KW-0812">Transmembrane</keyword>
<dbReference type="OrthoDB" id="6500128at2759"/>
<feature type="transmembrane region" description="Helical" evidence="12">
    <location>
        <begin position="843"/>
        <end position="863"/>
    </location>
</feature>
<name>R7U0L8_CAPTE</name>
<dbReference type="PROSITE" id="PS50929">
    <property type="entry name" value="ABC_TM1F"/>
    <property type="match status" value="2"/>
</dbReference>
<dbReference type="GO" id="GO:0015421">
    <property type="term" value="F:ABC-type oligopeptide transporter activity"/>
    <property type="evidence" value="ECO:0007669"/>
    <property type="project" value="TreeGrafter"/>
</dbReference>
<dbReference type="FunFam" id="3.40.50.300:FF:000479">
    <property type="entry name" value="Multidrug resistance protein 1A"/>
    <property type="match status" value="2"/>
</dbReference>
<dbReference type="InterPro" id="IPR003593">
    <property type="entry name" value="AAA+_ATPase"/>
</dbReference>
<feature type="domain" description="ABC transporter" evidence="13">
    <location>
        <begin position="1012"/>
        <end position="1250"/>
    </location>
</feature>
<keyword evidence="3" id="KW-0813">Transport</keyword>
<keyword evidence="9 12" id="KW-1133">Transmembrane helix</keyword>
<keyword evidence="17" id="KW-1185">Reference proteome</keyword>
<dbReference type="GO" id="GO:0005743">
    <property type="term" value="C:mitochondrial inner membrane"/>
    <property type="evidence" value="ECO:0007669"/>
    <property type="project" value="TreeGrafter"/>
</dbReference>
<dbReference type="SMART" id="SM00382">
    <property type="entry name" value="AAA"/>
    <property type="match status" value="2"/>
</dbReference>
<dbReference type="Gene3D" id="3.40.50.300">
    <property type="entry name" value="P-loop containing nucleotide triphosphate hydrolases"/>
    <property type="match status" value="2"/>
</dbReference>
<feature type="domain" description="ABC transmembrane type-1" evidence="14">
    <location>
        <begin position="682"/>
        <end position="984"/>
    </location>
</feature>
<dbReference type="PROSITE" id="PS00211">
    <property type="entry name" value="ABC_TRANSPORTER_1"/>
    <property type="match status" value="2"/>
</dbReference>
<dbReference type="Gene3D" id="1.20.1560.10">
    <property type="entry name" value="ABC transporter type 1, transmembrane domain"/>
    <property type="match status" value="2"/>
</dbReference>
<reference evidence="17" key="1">
    <citation type="submission" date="2012-12" db="EMBL/GenBank/DDBJ databases">
        <authorList>
            <person name="Hellsten U."/>
            <person name="Grimwood J."/>
            <person name="Chapman J.A."/>
            <person name="Shapiro H."/>
            <person name="Aerts A."/>
            <person name="Otillar R.P."/>
            <person name="Terry A.Y."/>
            <person name="Boore J.L."/>
            <person name="Simakov O."/>
            <person name="Marletaz F."/>
            <person name="Cho S.-J."/>
            <person name="Edsinger-Gonzales E."/>
            <person name="Havlak P."/>
            <person name="Kuo D.-H."/>
            <person name="Larsson T."/>
            <person name="Lv J."/>
            <person name="Arendt D."/>
            <person name="Savage R."/>
            <person name="Osoegawa K."/>
            <person name="de Jong P."/>
            <person name="Lindberg D.R."/>
            <person name="Seaver E.C."/>
            <person name="Weisblat D.A."/>
            <person name="Putnam N.H."/>
            <person name="Grigoriev I.V."/>
            <person name="Rokhsar D.S."/>
        </authorList>
    </citation>
    <scope>NUCLEOTIDE SEQUENCE</scope>
    <source>
        <strain evidence="17">I ESC-2004</strain>
    </source>
</reference>
<dbReference type="Proteomes" id="UP000014760">
    <property type="component" value="Unassembled WGS sequence"/>
</dbReference>
<dbReference type="InterPro" id="IPR011527">
    <property type="entry name" value="ABC1_TM_dom"/>
</dbReference>
<dbReference type="CDD" id="cd18578">
    <property type="entry name" value="ABC_6TM_Pgp_ABCB1_D2_like"/>
    <property type="match status" value="1"/>
</dbReference>
<dbReference type="AlphaFoldDB" id="R7U0L8"/>
<evidence type="ECO:0000256" key="4">
    <source>
        <dbReference type="ARBA" id="ARBA00022692"/>
    </source>
</evidence>
<sequence>MTFVLKKKKKKEKKKGKIRRKRMEMRMVRQHPASQFRFATSKDRWLMVLGSVMAFLHGAALPAMMVVFGEMTDVFIFATQMDRFIDAILPNLTVIFPNITKDWIKDHSYIFEVSVVMGAIVVVVGYLQVVCWRTSAVNQCQRIRKSVYKSILRQHIGWFDTRDSTELNARLSDDINTIEQGIGDTLSITIQMISAFHAGVIIGLLYCWDLTLVVLSSAPIFIAISVYVVWTGTKFADKELSAYARASSIAHEVFSSIRNVVTFGGQDKAIKMYETSIDEPLEMEKKKGLAVGIGLGLTYGFIYVLFGAAFLYGVDKLLADRGLTAGDILLSFFAILQALFSLGYGLPKLQEFSKARGAAYCIFQLIDTKSEIDSCSEEGTVPDSIEGNLEFRDVSFSYPSRPNTQVLKHLSFQLRHGQIVALVGSSGSGKSTVLQLLQRFYDPQVGQILLDGNNVRDLNVKWLRSQIGMVNQEAVLFGTSIGANISFGKEGCTQEDIERASKLANAHEFIQKLPQKYDTLVGEEGALLSGGQRQRIAIARALVRDPRILLLDEATSALDPENEGLLQTAFNQARKGRTTITISHRASTIGSADIIIGLNKGRVVEMGNHSELLQQDGIYASLIRNQLSLATTNTVHKQRLAYHRNQMILLPMKSKTKYGSNSPFPFKEILKMNRPEWRSITVGVFFAIISGAVNPTTSVLVAQQLNVRRANRERLYLNPFQQTFARIGVGYIWNETVVFSCAMFGVAVACTVSMFLQNAMFTRSGGYLTRRLRRMAFRAYINQDIAFFDDNNNSTGTLCARLASDTSAVQGATGFRLGTIAQSIASLGGGICIGFIFSWKMTLVILTFAPALMLTGFIATKMASGVGVQGRQTLDQASKIASESIAHIRTVAMLNREEQLFEEYETTYAATYKIKRRRLHWQGLAYSLSQSMLFFSQGAGFALGGYLVEFEGLHFDKMFMVFFAIAYGAMTTGEMNSFAPNYSSAKLGAARLFSLFKQKPKLHSNDKFSGGFEFENVQFSYPTRPETPVAESLSMRVDPGKVVALVGSSGCGKSTVVQLLQRFYDPQHGSVKIGDRDIRSIDLQWLRSQIGVVSQEPVLFDCSIRENIAYGDNTRKVPFDEVIAAARQANIHSFIESLPQGYETNAGDKGAQLSGGQKQRVAIARALVRNPKILLLDEATSALDSDSEMVVQEALKNAQVGRTSLVIAHRLSTIQHADCIYVIHNGHVVEKGTHETLIDLKGHYFEMNKAQVASRD</sequence>
<dbReference type="PANTHER" id="PTHR43394:SF27">
    <property type="entry name" value="ATP-DEPENDENT TRANSLOCASE ABCB1-LIKE"/>
    <property type="match status" value="1"/>
</dbReference>
<proteinExistence type="inferred from homology"/>
<comment type="subcellular location">
    <subcellularLocation>
        <location evidence="1">Membrane</location>
        <topology evidence="1">Multi-pass membrane protein</topology>
    </subcellularLocation>
</comment>
<feature type="transmembrane region" description="Helical" evidence="12">
    <location>
        <begin position="328"/>
        <end position="346"/>
    </location>
</feature>
<feature type="transmembrane region" description="Helical" evidence="12">
    <location>
        <begin position="680"/>
        <end position="702"/>
    </location>
</feature>
<comment type="similarity">
    <text evidence="2">Belongs to the ABC transporter superfamily. ABCB family. Multidrug resistance exporter (TC 3.A.1.201) subfamily.</text>
</comment>
<keyword evidence="7" id="KW-0067">ATP-binding</keyword>
<evidence type="ECO:0000256" key="5">
    <source>
        <dbReference type="ARBA" id="ARBA00022737"/>
    </source>
</evidence>
<evidence type="ECO:0000256" key="11">
    <source>
        <dbReference type="ARBA" id="ARBA00023180"/>
    </source>
</evidence>
<evidence type="ECO:0000313" key="17">
    <source>
        <dbReference type="Proteomes" id="UP000014760"/>
    </source>
</evidence>
<organism evidence="15">
    <name type="scientific">Capitella teleta</name>
    <name type="common">Polychaete worm</name>
    <dbReference type="NCBI Taxonomy" id="283909"/>
    <lineage>
        <taxon>Eukaryota</taxon>
        <taxon>Metazoa</taxon>
        <taxon>Spiralia</taxon>
        <taxon>Lophotrochozoa</taxon>
        <taxon>Annelida</taxon>
        <taxon>Polychaeta</taxon>
        <taxon>Sedentaria</taxon>
        <taxon>Scolecida</taxon>
        <taxon>Capitellidae</taxon>
        <taxon>Capitella</taxon>
    </lineage>
</organism>
<evidence type="ECO:0000256" key="10">
    <source>
        <dbReference type="ARBA" id="ARBA00023136"/>
    </source>
</evidence>
<dbReference type="HOGENOM" id="CLU_000604_17_2_1"/>
<feature type="transmembrane region" description="Helical" evidence="12">
    <location>
        <begin position="959"/>
        <end position="979"/>
    </location>
</feature>
<evidence type="ECO:0000259" key="13">
    <source>
        <dbReference type="PROSITE" id="PS50893"/>
    </source>
</evidence>
<feature type="transmembrane region" description="Helical" evidence="12">
    <location>
        <begin position="923"/>
        <end position="947"/>
    </location>
</feature>
<feature type="transmembrane region" description="Helical" evidence="12">
    <location>
        <begin position="737"/>
        <end position="756"/>
    </location>
</feature>
<feature type="transmembrane region" description="Helical" evidence="12">
    <location>
        <begin position="817"/>
        <end position="837"/>
    </location>
</feature>
<evidence type="ECO:0000256" key="3">
    <source>
        <dbReference type="ARBA" id="ARBA00022448"/>
    </source>
</evidence>
<reference evidence="16" key="3">
    <citation type="submission" date="2015-06" db="UniProtKB">
        <authorList>
            <consortium name="EnsemblMetazoa"/>
        </authorList>
    </citation>
    <scope>IDENTIFICATION</scope>
</reference>
<evidence type="ECO:0000256" key="6">
    <source>
        <dbReference type="ARBA" id="ARBA00022741"/>
    </source>
</evidence>
<dbReference type="EMBL" id="KB308736">
    <property type="protein sequence ID" value="ELT96740.1"/>
    <property type="molecule type" value="Genomic_DNA"/>
</dbReference>
<keyword evidence="11" id="KW-0325">Glycoprotein</keyword>
<accession>R7U0L8</accession>
<dbReference type="OMA" id="LTMEDTI"/>
<evidence type="ECO:0000256" key="12">
    <source>
        <dbReference type="SAM" id="Phobius"/>
    </source>
</evidence>
<keyword evidence="8" id="KW-1278">Translocase</keyword>
<dbReference type="EMBL" id="AMQN01011177">
    <property type="status" value="NOT_ANNOTATED_CDS"/>
    <property type="molecule type" value="Genomic_DNA"/>
</dbReference>
<evidence type="ECO:0000313" key="16">
    <source>
        <dbReference type="EnsemblMetazoa" id="CapteP196652"/>
    </source>
</evidence>
<feature type="transmembrane region" description="Helical" evidence="12">
    <location>
        <begin position="186"/>
        <end position="206"/>
    </location>
</feature>
<dbReference type="STRING" id="283909.R7U0L8"/>
<feature type="domain" description="ABC transporter" evidence="13">
    <location>
        <begin position="389"/>
        <end position="625"/>
    </location>
</feature>
<evidence type="ECO:0000313" key="15">
    <source>
        <dbReference type="EMBL" id="ELT96740.1"/>
    </source>
</evidence>